<reference evidence="1 2" key="1">
    <citation type="submission" date="2018-03" db="EMBL/GenBank/DDBJ databases">
        <title>Phenotypic and genomic properties of Cyclonatronum proteinivorum gen. nov., sp. nov., a haloalkaliphilic bacteroidete from soda lakes possessing Na+-translocating rhodopsin.</title>
        <authorList>
            <person name="Toshchakov S.V."/>
            <person name="Korzhenkov A."/>
            <person name="Samarov N.I."/>
            <person name="Kublanov I.V."/>
            <person name="Muntyan M.S."/>
            <person name="Sorokin D.Y."/>
        </authorList>
    </citation>
    <scope>NUCLEOTIDE SEQUENCE [LARGE SCALE GENOMIC DNA]</scope>
    <source>
        <strain evidence="1 2">Omega</strain>
    </source>
</reference>
<dbReference type="Gene3D" id="3.40.50.1820">
    <property type="entry name" value="alpha/beta hydrolase"/>
    <property type="match status" value="1"/>
</dbReference>
<dbReference type="RefSeq" id="WP_114984545.1">
    <property type="nucleotide sequence ID" value="NZ_CP027806.1"/>
</dbReference>
<protein>
    <submittedName>
        <fullName evidence="1">Esterase/lipase superfamily enzyme</fullName>
    </submittedName>
</protein>
<organism evidence="1 2">
    <name type="scientific">Cyclonatronum proteinivorum</name>
    <dbReference type="NCBI Taxonomy" id="1457365"/>
    <lineage>
        <taxon>Bacteria</taxon>
        <taxon>Pseudomonadati</taxon>
        <taxon>Balneolota</taxon>
        <taxon>Balneolia</taxon>
        <taxon>Balneolales</taxon>
        <taxon>Cyclonatronaceae</taxon>
        <taxon>Cyclonatronum</taxon>
    </lineage>
</organism>
<dbReference type="KEGG" id="cprv:CYPRO_2098"/>
<accession>A0A345ULJ5</accession>
<proteinExistence type="predicted"/>
<dbReference type="OrthoDB" id="9775130at2"/>
<dbReference type="SUPFAM" id="SSF53474">
    <property type="entry name" value="alpha/beta-Hydrolases"/>
    <property type="match status" value="1"/>
</dbReference>
<dbReference type="EMBL" id="CP027806">
    <property type="protein sequence ID" value="AXJ01347.1"/>
    <property type="molecule type" value="Genomic_DNA"/>
</dbReference>
<evidence type="ECO:0000313" key="2">
    <source>
        <dbReference type="Proteomes" id="UP000254808"/>
    </source>
</evidence>
<gene>
    <name evidence="1" type="ORF">CYPRO_2098</name>
</gene>
<dbReference type="InterPro" id="IPR029058">
    <property type="entry name" value="AB_hydrolase_fold"/>
</dbReference>
<dbReference type="AlphaFoldDB" id="A0A345ULJ5"/>
<evidence type="ECO:0000313" key="1">
    <source>
        <dbReference type="EMBL" id="AXJ01347.1"/>
    </source>
</evidence>
<keyword evidence="2" id="KW-1185">Reference proteome</keyword>
<dbReference type="Proteomes" id="UP000254808">
    <property type="component" value="Chromosome"/>
</dbReference>
<name>A0A345ULJ5_9BACT</name>
<sequence length="235" mass="26922">MECITEKWNSPSLGGEAVIRIYGNSGTPVLFFNTLCDASDADGQFLSSIAYQIENDYNIVFTLESPDYKLIFDTEQDPRKRLVEYLHLESFVIDELIPRILKKTGKPFIISAGVGAGGYLVTNMLLRHPSKFNKCIAIGGIYDMRPHFDGSVDEDYYYNNPIEYLPHLSDEFYLDDIRKTDIRIATYPGDDHYEEAEALSDYFDHRNVPHQFDVCHEGLSTDLETQKKLFSNHIP</sequence>